<accession>A0AAE1JNM2</accession>
<dbReference type="PANTHER" id="PTHR45786">
    <property type="entry name" value="DNA BINDING PROTEIN-LIKE"/>
    <property type="match status" value="1"/>
</dbReference>
<protein>
    <recommendedName>
        <fullName evidence="2">Helitron helicase-like domain-containing protein</fullName>
    </recommendedName>
</protein>
<feature type="domain" description="Helitron helicase-like" evidence="2">
    <location>
        <begin position="27"/>
        <end position="209"/>
    </location>
</feature>
<evidence type="ECO:0000313" key="3">
    <source>
        <dbReference type="EMBL" id="KAK4274182.1"/>
    </source>
</evidence>
<keyword evidence="4" id="KW-1185">Reference proteome</keyword>
<name>A0AAE1JNM2_9FABA</name>
<dbReference type="EMBL" id="JAWXYG010000004">
    <property type="protein sequence ID" value="KAK4274182.1"/>
    <property type="molecule type" value="Genomic_DNA"/>
</dbReference>
<feature type="compositionally biased region" description="Basic and acidic residues" evidence="1">
    <location>
        <begin position="1"/>
        <end position="10"/>
    </location>
</feature>
<sequence length="233" mass="26977">MDDSTNDHAHHSLSTTKKKKKLTPREYLAFRLMRRNSERSVILHGKKLLQQFIVDGYSMVESDRLDYIRKHQRELRVNLYSGLSDTITRGETDPSSTGRRVILPSSFTGGARYMIQNYQDAMAICAWAGYPDIFITFTCNPMWPEITRHCEKDGLKPCDKSKVLSRVFHIKLRKLMRTLKDDKIFGSVKAEVYTIEFQKRGLPHAHIILWLADIDKITSPFDVDKLISAEIQD</sequence>
<organism evidence="3 4">
    <name type="scientific">Acacia crassicarpa</name>
    <name type="common">northern wattle</name>
    <dbReference type="NCBI Taxonomy" id="499986"/>
    <lineage>
        <taxon>Eukaryota</taxon>
        <taxon>Viridiplantae</taxon>
        <taxon>Streptophyta</taxon>
        <taxon>Embryophyta</taxon>
        <taxon>Tracheophyta</taxon>
        <taxon>Spermatophyta</taxon>
        <taxon>Magnoliopsida</taxon>
        <taxon>eudicotyledons</taxon>
        <taxon>Gunneridae</taxon>
        <taxon>Pentapetalae</taxon>
        <taxon>rosids</taxon>
        <taxon>fabids</taxon>
        <taxon>Fabales</taxon>
        <taxon>Fabaceae</taxon>
        <taxon>Caesalpinioideae</taxon>
        <taxon>mimosoid clade</taxon>
        <taxon>Acacieae</taxon>
        <taxon>Acacia</taxon>
    </lineage>
</organism>
<gene>
    <name evidence="3" type="ORF">QN277_017450</name>
</gene>
<evidence type="ECO:0000256" key="1">
    <source>
        <dbReference type="SAM" id="MobiDB-lite"/>
    </source>
</evidence>
<evidence type="ECO:0000259" key="2">
    <source>
        <dbReference type="Pfam" id="PF14214"/>
    </source>
</evidence>
<evidence type="ECO:0000313" key="4">
    <source>
        <dbReference type="Proteomes" id="UP001293593"/>
    </source>
</evidence>
<dbReference type="AlphaFoldDB" id="A0AAE1JNM2"/>
<dbReference type="PANTHER" id="PTHR45786:SF74">
    <property type="entry name" value="ATP-DEPENDENT DNA HELICASE"/>
    <property type="match status" value="1"/>
</dbReference>
<dbReference type="Pfam" id="PF14214">
    <property type="entry name" value="Helitron_like_N"/>
    <property type="match status" value="1"/>
</dbReference>
<reference evidence="3" key="1">
    <citation type="submission" date="2023-10" db="EMBL/GenBank/DDBJ databases">
        <title>Chromosome-level genome of the transformable northern wattle, Acacia crassicarpa.</title>
        <authorList>
            <person name="Massaro I."/>
            <person name="Sinha N.R."/>
            <person name="Poethig S."/>
            <person name="Leichty A.R."/>
        </authorList>
    </citation>
    <scope>NUCLEOTIDE SEQUENCE</scope>
    <source>
        <strain evidence="3">Acra3RX</strain>
        <tissue evidence="3">Leaf</tissue>
    </source>
</reference>
<comment type="caution">
    <text evidence="3">The sequence shown here is derived from an EMBL/GenBank/DDBJ whole genome shotgun (WGS) entry which is preliminary data.</text>
</comment>
<dbReference type="Proteomes" id="UP001293593">
    <property type="component" value="Unassembled WGS sequence"/>
</dbReference>
<proteinExistence type="predicted"/>
<feature type="region of interest" description="Disordered" evidence="1">
    <location>
        <begin position="1"/>
        <end position="20"/>
    </location>
</feature>
<dbReference type="InterPro" id="IPR025476">
    <property type="entry name" value="Helitron_helicase-like"/>
</dbReference>